<dbReference type="Pfam" id="PF04116">
    <property type="entry name" value="FA_hydroxylase"/>
    <property type="match status" value="1"/>
</dbReference>
<feature type="transmembrane region" description="Helical" evidence="7">
    <location>
        <begin position="20"/>
        <end position="38"/>
    </location>
</feature>
<dbReference type="Proteomes" id="UP000239872">
    <property type="component" value="Unassembled WGS sequence"/>
</dbReference>
<gene>
    <name evidence="9" type="ORF">CJD36_005430</name>
</gene>
<feature type="transmembrane region" description="Helical" evidence="7">
    <location>
        <begin position="59"/>
        <end position="81"/>
    </location>
</feature>
<evidence type="ECO:0000256" key="6">
    <source>
        <dbReference type="ARBA" id="ARBA00023136"/>
    </source>
</evidence>
<dbReference type="GO" id="GO:0012505">
    <property type="term" value="C:endomembrane system"/>
    <property type="evidence" value="ECO:0007669"/>
    <property type="project" value="UniProtKB-SubCell"/>
</dbReference>
<evidence type="ECO:0000256" key="5">
    <source>
        <dbReference type="ARBA" id="ARBA00023098"/>
    </source>
</evidence>
<keyword evidence="5" id="KW-0443">Lipid metabolism</keyword>
<feature type="transmembrane region" description="Helical" evidence="7">
    <location>
        <begin position="150"/>
        <end position="172"/>
    </location>
</feature>
<protein>
    <submittedName>
        <fullName evidence="9">Sterol desaturase family protein</fullName>
    </submittedName>
</protein>
<organism evidence="9 10">
    <name type="scientific">Flavipsychrobacter stenotrophus</name>
    <dbReference type="NCBI Taxonomy" id="2077091"/>
    <lineage>
        <taxon>Bacteria</taxon>
        <taxon>Pseudomonadati</taxon>
        <taxon>Bacteroidota</taxon>
        <taxon>Chitinophagia</taxon>
        <taxon>Chitinophagales</taxon>
        <taxon>Chitinophagaceae</taxon>
        <taxon>Flavipsychrobacter</taxon>
    </lineage>
</organism>
<keyword evidence="10" id="KW-1185">Reference proteome</keyword>
<dbReference type="RefSeq" id="WP_105038126.1">
    <property type="nucleotide sequence ID" value="NZ_PPSL01000002.1"/>
</dbReference>
<keyword evidence="6 7" id="KW-0472">Membrane</keyword>
<evidence type="ECO:0000313" key="10">
    <source>
        <dbReference type="Proteomes" id="UP000239872"/>
    </source>
</evidence>
<dbReference type="GO" id="GO:0016020">
    <property type="term" value="C:membrane"/>
    <property type="evidence" value="ECO:0007669"/>
    <property type="project" value="GOC"/>
</dbReference>
<dbReference type="GO" id="GO:0006643">
    <property type="term" value="P:membrane lipid metabolic process"/>
    <property type="evidence" value="ECO:0007669"/>
    <property type="project" value="TreeGrafter"/>
</dbReference>
<dbReference type="AlphaFoldDB" id="A0A2S7SXB2"/>
<dbReference type="GO" id="GO:0008610">
    <property type="term" value="P:lipid biosynthetic process"/>
    <property type="evidence" value="ECO:0007669"/>
    <property type="project" value="InterPro"/>
</dbReference>
<evidence type="ECO:0000313" key="9">
    <source>
        <dbReference type="EMBL" id="PQJ11247.1"/>
    </source>
</evidence>
<evidence type="ECO:0000259" key="8">
    <source>
        <dbReference type="Pfam" id="PF04116"/>
    </source>
</evidence>
<proteinExistence type="predicted"/>
<evidence type="ECO:0000256" key="2">
    <source>
        <dbReference type="ARBA" id="ARBA00022692"/>
    </source>
</evidence>
<sequence length="306" mass="36257">MILPDKIQQLFHFSLYDEIMLLFNIPIYALFIPLEILLSNFNHLKFYSVKETITNIYLNLLNAGIDFVLRVFVSLTVLSFFYQYRLPIHLNPVLYWVLLVLAEDFLFYIEHYVDHNCRLFWAVHVTHHSSPEYNLTTGFRSSVFMPMYRFFYFIPLVLLNFSPADIFFAYAITQSYGILVHTRAIKKLPRWVEYIFVTPSHHRVHHASNVAYLDKNMGMLLIIWDRMFGTFTEERADEDPVYGIVKPIVHPHHPIYMVTHEWQAIAKDFKRKIPFGTKLKYLLNPPGWSHDGSTQTAKEMQEKLVD</sequence>
<keyword evidence="3 7" id="KW-1133">Transmembrane helix</keyword>
<evidence type="ECO:0000256" key="3">
    <source>
        <dbReference type="ARBA" id="ARBA00022989"/>
    </source>
</evidence>
<dbReference type="InterPro" id="IPR051689">
    <property type="entry name" value="Sterol_desaturase/TMEM195"/>
</dbReference>
<dbReference type="GO" id="GO:0005506">
    <property type="term" value="F:iron ion binding"/>
    <property type="evidence" value="ECO:0007669"/>
    <property type="project" value="InterPro"/>
</dbReference>
<evidence type="ECO:0000256" key="4">
    <source>
        <dbReference type="ARBA" id="ARBA00023002"/>
    </source>
</evidence>
<feature type="transmembrane region" description="Helical" evidence="7">
    <location>
        <begin position="93"/>
        <end position="109"/>
    </location>
</feature>
<dbReference type="OrthoDB" id="9770329at2"/>
<name>A0A2S7SXB2_9BACT</name>
<feature type="domain" description="Fatty acid hydroxylase" evidence="8">
    <location>
        <begin position="96"/>
        <end position="230"/>
    </location>
</feature>
<keyword evidence="4" id="KW-0560">Oxidoreductase</keyword>
<comment type="subcellular location">
    <subcellularLocation>
        <location evidence="1">Endomembrane system</location>
        <topology evidence="1">Multi-pass membrane protein</topology>
    </subcellularLocation>
</comment>
<dbReference type="PANTHER" id="PTHR21624">
    <property type="entry name" value="STEROL DESATURASE-RELATED PROTEIN"/>
    <property type="match status" value="1"/>
</dbReference>
<comment type="caution">
    <text evidence="9">The sequence shown here is derived from an EMBL/GenBank/DDBJ whole genome shotgun (WGS) entry which is preliminary data.</text>
</comment>
<dbReference type="GO" id="GO:0050479">
    <property type="term" value="F:glyceryl-ether monooxygenase activity"/>
    <property type="evidence" value="ECO:0007669"/>
    <property type="project" value="TreeGrafter"/>
</dbReference>
<evidence type="ECO:0000256" key="1">
    <source>
        <dbReference type="ARBA" id="ARBA00004127"/>
    </source>
</evidence>
<dbReference type="PANTHER" id="PTHR21624:SF1">
    <property type="entry name" value="ALKYLGLYCEROL MONOOXYGENASE"/>
    <property type="match status" value="1"/>
</dbReference>
<keyword evidence="2 7" id="KW-0812">Transmembrane</keyword>
<accession>A0A2S7SXB2</accession>
<dbReference type="InterPro" id="IPR006694">
    <property type="entry name" value="Fatty_acid_hydroxylase"/>
</dbReference>
<dbReference type="EMBL" id="PPSL01000002">
    <property type="protein sequence ID" value="PQJ11247.1"/>
    <property type="molecule type" value="Genomic_DNA"/>
</dbReference>
<evidence type="ECO:0000256" key="7">
    <source>
        <dbReference type="SAM" id="Phobius"/>
    </source>
</evidence>
<reference evidence="9 10" key="1">
    <citation type="submission" date="2018-01" db="EMBL/GenBank/DDBJ databases">
        <title>A novel member of the phylum Bacteroidetes isolated from glacier ice.</title>
        <authorList>
            <person name="Liu Q."/>
            <person name="Xin Y.-H."/>
        </authorList>
    </citation>
    <scope>NUCLEOTIDE SEQUENCE [LARGE SCALE GENOMIC DNA]</scope>
    <source>
        <strain evidence="9 10">RB1R16</strain>
    </source>
</reference>